<reference evidence="1" key="1">
    <citation type="submission" date="2021-07" db="EMBL/GenBank/DDBJ databases">
        <title>Genome Resource of American Ginseng Black Spot Pathogen Alternaria panax.</title>
        <authorList>
            <person name="Qiu C."/>
            <person name="Wang W."/>
            <person name="Liu Z."/>
        </authorList>
    </citation>
    <scope>NUCLEOTIDE SEQUENCE</scope>
    <source>
        <strain evidence="1">BNCC115425</strain>
    </source>
</reference>
<dbReference type="PANTHER" id="PTHR42085">
    <property type="entry name" value="F-BOX DOMAIN-CONTAINING PROTEIN"/>
    <property type="match status" value="1"/>
</dbReference>
<dbReference type="EMBL" id="JAANER010000009">
    <property type="protein sequence ID" value="KAG9186035.1"/>
    <property type="molecule type" value="Genomic_DNA"/>
</dbReference>
<dbReference type="Proteomes" id="UP001199106">
    <property type="component" value="Unassembled WGS sequence"/>
</dbReference>
<gene>
    <name evidence="1" type="ORF">G6011_02591</name>
</gene>
<keyword evidence="2" id="KW-1185">Reference proteome</keyword>
<evidence type="ECO:0000313" key="2">
    <source>
        <dbReference type="Proteomes" id="UP001199106"/>
    </source>
</evidence>
<evidence type="ECO:0000313" key="1">
    <source>
        <dbReference type="EMBL" id="KAG9186035.1"/>
    </source>
</evidence>
<dbReference type="InterPro" id="IPR038883">
    <property type="entry name" value="AN11006-like"/>
</dbReference>
<accession>A0AAD4FAU0</accession>
<sequence length="288" mass="33251">MPKYEYTTSAPKEGFFLLPAELRSMIYGHVLTTPNATLEYTTDNASGHKQINQLQHVNTQLNTECADLELQFNLTIIISSRVEDDTTAVEQFFELLGYLPPERQEWLRTIILHSAAPDVDLASPFYDRFQLVDSRVNMFRLAKMCTLMPHMTVKYKLSTFSVRMLGLGPPDKPPWPVDVVMIGSAFSEFLRGDPLPELRAARGTMGLQARYAVGMLRMWRDIYPKYTDPKYHHDNLQAENLRFYPTEDVLESENHPRGPHRHFHDLEETKDLAPIWKAVVRRWVAEGL</sequence>
<proteinExistence type="predicted"/>
<dbReference type="PANTHER" id="PTHR42085:SF1">
    <property type="entry name" value="F-BOX DOMAIN-CONTAINING PROTEIN"/>
    <property type="match status" value="1"/>
</dbReference>
<dbReference type="AlphaFoldDB" id="A0AAD4FAU0"/>
<protein>
    <submittedName>
        <fullName evidence="1">Uncharacterized protein</fullName>
    </submittedName>
</protein>
<name>A0AAD4FAU0_9PLEO</name>
<comment type="caution">
    <text evidence="1">The sequence shown here is derived from an EMBL/GenBank/DDBJ whole genome shotgun (WGS) entry which is preliminary data.</text>
</comment>
<organism evidence="1 2">
    <name type="scientific">Alternaria panax</name>
    <dbReference type="NCBI Taxonomy" id="48097"/>
    <lineage>
        <taxon>Eukaryota</taxon>
        <taxon>Fungi</taxon>
        <taxon>Dikarya</taxon>
        <taxon>Ascomycota</taxon>
        <taxon>Pezizomycotina</taxon>
        <taxon>Dothideomycetes</taxon>
        <taxon>Pleosporomycetidae</taxon>
        <taxon>Pleosporales</taxon>
        <taxon>Pleosporineae</taxon>
        <taxon>Pleosporaceae</taxon>
        <taxon>Alternaria</taxon>
        <taxon>Alternaria sect. Panax</taxon>
    </lineage>
</organism>